<feature type="chain" id="PRO_5042273624" evidence="1">
    <location>
        <begin position="24"/>
        <end position="66"/>
    </location>
</feature>
<dbReference type="GeneID" id="98336473"/>
<dbReference type="KEGG" id="ppis:B1L02_04685"/>
<accession>A0AAD0RJC2</accession>
<name>A0AAD0RJC2_PSEO7</name>
<gene>
    <name evidence="2" type="ORF">D0511_13055</name>
</gene>
<feature type="signal peptide" evidence="1">
    <location>
        <begin position="1"/>
        <end position="23"/>
    </location>
</feature>
<organism evidence="2 3">
    <name type="scientific">Pseudoalteromonas piscicida</name>
    <dbReference type="NCBI Taxonomy" id="43662"/>
    <lineage>
        <taxon>Bacteria</taxon>
        <taxon>Pseudomonadati</taxon>
        <taxon>Pseudomonadota</taxon>
        <taxon>Gammaproteobacteria</taxon>
        <taxon>Alteromonadales</taxon>
        <taxon>Pseudoalteromonadaceae</taxon>
        <taxon>Pseudoalteromonas</taxon>
    </lineage>
</organism>
<evidence type="ECO:0000313" key="2">
    <source>
        <dbReference type="EMBL" id="AXR02889.1"/>
    </source>
</evidence>
<keyword evidence="1" id="KW-0732">Signal</keyword>
<protein>
    <submittedName>
        <fullName evidence="2">Uncharacterized protein</fullName>
    </submittedName>
</protein>
<proteinExistence type="predicted"/>
<dbReference type="RefSeq" id="WP_039496929.1">
    <property type="nucleotide sequence ID" value="NZ_CP021646.1"/>
</dbReference>
<dbReference type="EMBL" id="CP031761">
    <property type="protein sequence ID" value="AXR02889.1"/>
    <property type="molecule type" value="Genomic_DNA"/>
</dbReference>
<evidence type="ECO:0000313" key="3">
    <source>
        <dbReference type="Proteomes" id="UP000258102"/>
    </source>
</evidence>
<reference evidence="2 3" key="1">
    <citation type="submission" date="2018-08" db="EMBL/GenBank/DDBJ databases">
        <title>Whole Genome Sequences of Two Pseudoalteromonas piscicida Strains, DE1-A and DE2-A, which Exhibit Strong Antibacterial Activity against Vibrio vulnificus.</title>
        <authorList>
            <person name="Richards G.P."/>
            <person name="Needleman D.S."/>
            <person name="Watson M.A."/>
            <person name="Polson S.W."/>
        </authorList>
    </citation>
    <scope>NUCLEOTIDE SEQUENCE [LARGE SCALE GENOMIC DNA]</scope>
    <source>
        <strain evidence="2 3">DE2-A</strain>
    </source>
</reference>
<dbReference type="Proteomes" id="UP000258102">
    <property type="component" value="Chromosome 1"/>
</dbReference>
<sequence length="66" mass="7435">MIKPILFAVSAIFATAMSSNATAFEEIYLECYKNGELLWADSFTDYRDADNASRICRRIGGTPIMY</sequence>
<evidence type="ECO:0000256" key="1">
    <source>
        <dbReference type="SAM" id="SignalP"/>
    </source>
</evidence>
<dbReference type="AlphaFoldDB" id="A0AAD0RJC2"/>